<dbReference type="InterPro" id="IPR018790">
    <property type="entry name" value="DUF2358"/>
</dbReference>
<dbReference type="Proteomes" id="UP000485058">
    <property type="component" value="Unassembled WGS sequence"/>
</dbReference>
<protein>
    <recommendedName>
        <fullName evidence="3">SnoaL-like domain-containing protein</fullName>
    </recommendedName>
</protein>
<organism evidence="1 2">
    <name type="scientific">Haematococcus lacustris</name>
    <name type="common">Green alga</name>
    <name type="synonym">Haematococcus pluvialis</name>
    <dbReference type="NCBI Taxonomy" id="44745"/>
    <lineage>
        <taxon>Eukaryota</taxon>
        <taxon>Viridiplantae</taxon>
        <taxon>Chlorophyta</taxon>
        <taxon>core chlorophytes</taxon>
        <taxon>Chlorophyceae</taxon>
        <taxon>CS clade</taxon>
        <taxon>Chlamydomonadales</taxon>
        <taxon>Haematococcaceae</taxon>
        <taxon>Haematococcus</taxon>
    </lineage>
</organism>
<dbReference type="EMBL" id="BLLF01006411">
    <property type="protein sequence ID" value="GFH32230.1"/>
    <property type="molecule type" value="Genomic_DNA"/>
</dbReference>
<proteinExistence type="predicted"/>
<name>A0A6A0AH00_HAELA</name>
<evidence type="ECO:0000313" key="2">
    <source>
        <dbReference type="Proteomes" id="UP000485058"/>
    </source>
</evidence>
<gene>
    <name evidence="1" type="ORF">HaLaN_31417</name>
</gene>
<dbReference type="PANTHER" id="PTHR34123:SF3">
    <property type="entry name" value="SNOAL-LIKE DOMAIN-CONTAINING PROTEIN"/>
    <property type="match status" value="1"/>
</dbReference>
<accession>A0A6A0AH00</accession>
<evidence type="ECO:0000313" key="1">
    <source>
        <dbReference type="EMBL" id="GFH32230.1"/>
    </source>
</evidence>
<comment type="caution">
    <text evidence="1">The sequence shown here is derived from an EMBL/GenBank/DDBJ whole genome shotgun (WGS) entry which is preliminary data.</text>
</comment>
<dbReference type="AlphaFoldDB" id="A0A6A0AH00"/>
<dbReference type="SUPFAM" id="SSF54427">
    <property type="entry name" value="NTF2-like"/>
    <property type="match status" value="1"/>
</dbReference>
<keyword evidence="2" id="KW-1185">Reference proteome</keyword>
<dbReference type="Pfam" id="PF10184">
    <property type="entry name" value="DUF2358"/>
    <property type="match status" value="1"/>
</dbReference>
<reference evidence="1 2" key="1">
    <citation type="submission" date="2020-02" db="EMBL/GenBank/DDBJ databases">
        <title>Draft genome sequence of Haematococcus lacustris strain NIES-144.</title>
        <authorList>
            <person name="Morimoto D."/>
            <person name="Nakagawa S."/>
            <person name="Yoshida T."/>
            <person name="Sawayama S."/>
        </authorList>
    </citation>
    <scope>NUCLEOTIDE SEQUENCE [LARGE SCALE GENOMIC DNA]</scope>
    <source>
        <strain evidence="1 2">NIES-144</strain>
    </source>
</reference>
<dbReference type="InterPro" id="IPR032710">
    <property type="entry name" value="NTF2-like_dom_sf"/>
</dbReference>
<dbReference type="PANTHER" id="PTHR34123">
    <property type="entry name" value="OS04G0578200 PROTEIN"/>
    <property type="match status" value="1"/>
</dbReference>
<dbReference type="Gene3D" id="3.10.450.50">
    <property type="match status" value="1"/>
</dbReference>
<evidence type="ECO:0008006" key="3">
    <source>
        <dbReference type="Google" id="ProtNLM"/>
    </source>
</evidence>
<sequence>MYFVTGNLTREVFSDDCVFVDPTNEVTGLSKYLTALGILFDPQWSKVELLDIRVAGSDRVEADWRLGGWLRSENFPWQPKVEPFQGHTVYLLDKEGLVSKQEQTWGISALQALAQTFTPVPGPKRQLF</sequence>